<gene>
    <name evidence="2 5" type="primary">bshC</name>
    <name evidence="5" type="ORF">H7B67_19295</name>
</gene>
<dbReference type="InterPro" id="IPR055398">
    <property type="entry name" value="Rossmann-like_BshC"/>
</dbReference>
<feature type="domain" description="Bacillithiol biosynthesis BshC N-terminal Rossmann-like" evidence="3">
    <location>
        <begin position="1"/>
        <end position="382"/>
    </location>
</feature>
<accession>A0A841SWH4</accession>
<reference evidence="5 6" key="1">
    <citation type="submission" date="2020-08" db="EMBL/GenBank/DDBJ databases">
        <title>Cohnella phylogeny.</title>
        <authorList>
            <person name="Dunlap C."/>
        </authorList>
    </citation>
    <scope>NUCLEOTIDE SEQUENCE [LARGE SCALE GENOMIC DNA]</scope>
    <source>
        <strain evidence="5 6">DSM 25241</strain>
    </source>
</reference>
<evidence type="ECO:0000259" key="4">
    <source>
        <dbReference type="Pfam" id="PF24850"/>
    </source>
</evidence>
<dbReference type="EMBL" id="JACJVQ010000017">
    <property type="protein sequence ID" value="MBB6636274.1"/>
    <property type="molecule type" value="Genomic_DNA"/>
</dbReference>
<keyword evidence="1 2" id="KW-0436">Ligase</keyword>
<evidence type="ECO:0000259" key="3">
    <source>
        <dbReference type="Pfam" id="PF10079"/>
    </source>
</evidence>
<proteinExistence type="inferred from homology"/>
<feature type="domain" description="Bacillithiol biosynthesis BshC C-terminal coiled-coil" evidence="4">
    <location>
        <begin position="385"/>
        <end position="540"/>
    </location>
</feature>
<dbReference type="PIRSF" id="PIRSF012535">
    <property type="entry name" value="UCP012535"/>
    <property type="match status" value="1"/>
</dbReference>
<dbReference type="GO" id="GO:0016874">
    <property type="term" value="F:ligase activity"/>
    <property type="evidence" value="ECO:0007669"/>
    <property type="project" value="UniProtKB-UniRule"/>
</dbReference>
<dbReference type="EC" id="6.-.-.-" evidence="2"/>
<comment type="caution">
    <text evidence="5">The sequence shown here is derived from an EMBL/GenBank/DDBJ whole genome shotgun (WGS) entry which is preliminary data.</text>
</comment>
<dbReference type="RefSeq" id="WP_185121488.1">
    <property type="nucleotide sequence ID" value="NZ_JACJVQ010000017.1"/>
</dbReference>
<dbReference type="Pfam" id="PF10079">
    <property type="entry name" value="Rossmann-like_BshC"/>
    <property type="match status" value="1"/>
</dbReference>
<comment type="similarity">
    <text evidence="2">Belongs to the BshC family.</text>
</comment>
<evidence type="ECO:0000313" key="6">
    <source>
        <dbReference type="Proteomes" id="UP000535838"/>
    </source>
</evidence>
<comment type="function">
    <text evidence="2">Involved in bacillithiol (BSH) biosynthesis. May catalyze the last step of the pathway, the addition of cysteine to glucosamine malate (GlcN-Mal) to generate BSH.</text>
</comment>
<evidence type="ECO:0000256" key="2">
    <source>
        <dbReference type="HAMAP-Rule" id="MF_01867"/>
    </source>
</evidence>
<organism evidence="5 6">
    <name type="scientific">Cohnella thailandensis</name>
    <dbReference type="NCBI Taxonomy" id="557557"/>
    <lineage>
        <taxon>Bacteria</taxon>
        <taxon>Bacillati</taxon>
        <taxon>Bacillota</taxon>
        <taxon>Bacilli</taxon>
        <taxon>Bacillales</taxon>
        <taxon>Paenibacillaceae</taxon>
        <taxon>Cohnella</taxon>
    </lineage>
</organism>
<keyword evidence="6" id="KW-1185">Reference proteome</keyword>
<dbReference type="NCBIfam" id="TIGR03998">
    <property type="entry name" value="thiol_BshC"/>
    <property type="match status" value="1"/>
</dbReference>
<dbReference type="AlphaFoldDB" id="A0A841SWH4"/>
<evidence type="ECO:0000256" key="1">
    <source>
        <dbReference type="ARBA" id="ARBA00022598"/>
    </source>
</evidence>
<sequence length="543" mass="60898">MNLTPLQGVSSPALAERYRQGDARLRDLFGSHPSIAEDWRKRAQLLDRTEAGRIEKSELASVLRDYQARLVPSEAVDRSIEELARPGSLAVVGGQQAGLFGGALLIAYKAISVIQAARHAESLLGRKVVPVFWIAGEDHDFDEANHLYVANAEGKPRRVRLDRPDGARHSVSRTPLTEEQWTAAIEQLAETLPDSEFKPGLLDRLRGYSGDAPTLTLAFARLLSEWFGPEGLVLLDADDPKLRRLEAPMFRRLIEDNESLELALKQGEEKVGELGYSVQAPLAQSCANLFLHSEHGRLLLFREENGFADKKKLRAYSREELLALADRSPEALSNNALTRPMMQEYVLPVLATVLGPSEIAYWAGLGQAFGQFSLELPILVPRQSFTYLEPGIDKLLSKYEVTVTDIMSGGERLRDEWLQAQDKWRLEERFEEVRAGIAALYAPLLDTLAEIQPALGDLGGVNQGRLMEQIAYLEKRAADTVAKQHDVSLRQWDRMRESLWPLGKPQERTFGTLHFLNRFGPNWLKEWLNVPFDVTGGHRLADK</sequence>
<dbReference type="Pfam" id="PF24850">
    <property type="entry name" value="CC_BshC"/>
    <property type="match status" value="1"/>
</dbReference>
<dbReference type="Proteomes" id="UP000535838">
    <property type="component" value="Unassembled WGS sequence"/>
</dbReference>
<name>A0A841SWH4_9BACL</name>
<dbReference type="InterPro" id="IPR055399">
    <property type="entry name" value="CC_BshC"/>
</dbReference>
<evidence type="ECO:0000313" key="5">
    <source>
        <dbReference type="EMBL" id="MBB6636274.1"/>
    </source>
</evidence>
<dbReference type="InterPro" id="IPR011199">
    <property type="entry name" value="Bacillithiol_biosynth_BshC"/>
</dbReference>
<dbReference type="HAMAP" id="MF_01867">
    <property type="entry name" value="BshC"/>
    <property type="match status" value="1"/>
</dbReference>
<protein>
    <recommendedName>
        <fullName evidence="2">Putative cysteine ligase BshC</fullName>
        <ecNumber evidence="2">6.-.-.-</ecNumber>
    </recommendedName>
</protein>